<dbReference type="Gene3D" id="1.25.40.420">
    <property type="match status" value="1"/>
</dbReference>
<sequence>MSAERIHYELSMEAVEAFKAQDHENGYFDVVFEIQGEKLYAHKLKICPVSSTFKSMLSERWTKEPNELIKIEEYSYDDFKEFLTFIYSGKCQLTNQNIVTMVDIAEYYGVQVFKTICEKFLTKMELTLENIYQMIEISNKYLLAEFNQLVIKSASKHISTFLKNEQFYGLEKCTLKKILELSDKTKHQEVVFEAVYKWAEKQAKENLGTDNGLDLNDAIKNVISDLLPFINFRNMDVDFLTFFVVKQTDIFTIPQLRDILWARSGVRVQITDENGKKMKGELRCDEMKRVVDEIKSLKNKCCFLRNGTFPYWQTTQQKPSTPSKLIKNEKTDWYLVYNRIGLVVTHRENICWDYLLAEMLAEDGFVLNEKCEIDIV</sequence>
<dbReference type="Proteomes" id="UP000887578">
    <property type="component" value="Unplaced"/>
</dbReference>
<name>A0A914QLS0_9BILA</name>
<dbReference type="SMART" id="SM00225">
    <property type="entry name" value="BTB"/>
    <property type="match status" value="1"/>
</dbReference>
<dbReference type="PROSITE" id="PS50097">
    <property type="entry name" value="BTB"/>
    <property type="match status" value="1"/>
</dbReference>
<dbReference type="Pfam" id="PF07707">
    <property type="entry name" value="BACK"/>
    <property type="match status" value="1"/>
</dbReference>
<evidence type="ECO:0000313" key="3">
    <source>
        <dbReference type="WBParaSite" id="PDA_v2.g28283.t1"/>
    </source>
</evidence>
<dbReference type="CDD" id="cd18186">
    <property type="entry name" value="BTB_POZ_ZBTB_KLHL-like"/>
    <property type="match status" value="1"/>
</dbReference>
<dbReference type="InterPro" id="IPR011333">
    <property type="entry name" value="SKP1/BTB/POZ_sf"/>
</dbReference>
<proteinExistence type="predicted"/>
<dbReference type="Gene3D" id="3.30.710.10">
    <property type="entry name" value="Potassium Channel Kv1.1, Chain A"/>
    <property type="match status" value="1"/>
</dbReference>
<dbReference type="Pfam" id="PF00651">
    <property type="entry name" value="BTB"/>
    <property type="match status" value="1"/>
</dbReference>
<dbReference type="InterPro" id="IPR011705">
    <property type="entry name" value="BACK"/>
</dbReference>
<accession>A0A914QLS0</accession>
<evidence type="ECO:0000313" key="2">
    <source>
        <dbReference type="Proteomes" id="UP000887578"/>
    </source>
</evidence>
<protein>
    <submittedName>
        <fullName evidence="3">BTB domain-containing protein</fullName>
    </submittedName>
</protein>
<dbReference type="SUPFAM" id="SSF54695">
    <property type="entry name" value="POZ domain"/>
    <property type="match status" value="1"/>
</dbReference>
<dbReference type="PANTHER" id="PTHR45632">
    <property type="entry name" value="LD33804P"/>
    <property type="match status" value="1"/>
</dbReference>
<dbReference type="InterPro" id="IPR000210">
    <property type="entry name" value="BTB/POZ_dom"/>
</dbReference>
<dbReference type="WBParaSite" id="PDA_v2.g28283.t1">
    <property type="protein sequence ID" value="PDA_v2.g28283.t1"/>
    <property type="gene ID" value="PDA_v2.g28283"/>
</dbReference>
<dbReference type="AlphaFoldDB" id="A0A914QLS0"/>
<feature type="domain" description="BTB" evidence="1">
    <location>
        <begin position="28"/>
        <end position="95"/>
    </location>
</feature>
<evidence type="ECO:0000259" key="1">
    <source>
        <dbReference type="PROSITE" id="PS50097"/>
    </source>
</evidence>
<organism evidence="2 3">
    <name type="scientific">Panagrolaimus davidi</name>
    <dbReference type="NCBI Taxonomy" id="227884"/>
    <lineage>
        <taxon>Eukaryota</taxon>
        <taxon>Metazoa</taxon>
        <taxon>Ecdysozoa</taxon>
        <taxon>Nematoda</taxon>
        <taxon>Chromadorea</taxon>
        <taxon>Rhabditida</taxon>
        <taxon>Tylenchina</taxon>
        <taxon>Panagrolaimomorpha</taxon>
        <taxon>Panagrolaimoidea</taxon>
        <taxon>Panagrolaimidae</taxon>
        <taxon>Panagrolaimus</taxon>
    </lineage>
</organism>
<reference evidence="3" key="1">
    <citation type="submission" date="2022-11" db="UniProtKB">
        <authorList>
            <consortium name="WormBaseParasite"/>
        </authorList>
    </citation>
    <scope>IDENTIFICATION</scope>
</reference>
<keyword evidence="2" id="KW-1185">Reference proteome</keyword>